<evidence type="ECO:0000313" key="2">
    <source>
        <dbReference type="EMBL" id="MBB5984852.1"/>
    </source>
</evidence>
<accession>A0ABR6NC40</accession>
<dbReference type="EMBL" id="JACHKA010000001">
    <property type="protein sequence ID" value="MBB5984852.1"/>
    <property type="molecule type" value="Genomic_DNA"/>
</dbReference>
<comment type="caution">
    <text evidence="2">The sequence shown here is derived from an EMBL/GenBank/DDBJ whole genome shotgun (WGS) entry which is preliminary data.</text>
</comment>
<dbReference type="RefSeq" id="WP_260394641.1">
    <property type="nucleotide sequence ID" value="NZ_JACHKA010000001.1"/>
</dbReference>
<gene>
    <name evidence="2" type="ORF">HNP60_000826</name>
</gene>
<reference evidence="2 3" key="1">
    <citation type="submission" date="2020-08" db="EMBL/GenBank/DDBJ databases">
        <title>Exploring microbial biodiversity for novel pathways involved in the catabolism of aromatic compounds derived from lignin.</title>
        <authorList>
            <person name="Elkins J."/>
        </authorList>
    </citation>
    <scope>NUCLEOTIDE SEQUENCE [LARGE SCALE GENOMIC DNA]</scope>
    <source>
        <strain evidence="2 3">B1D3A</strain>
    </source>
</reference>
<protein>
    <recommendedName>
        <fullName evidence="4">DUF3298 domain-containing protein</fullName>
    </recommendedName>
</protein>
<keyword evidence="3" id="KW-1185">Reference proteome</keyword>
<organism evidence="2 3">
    <name type="scientific">Sphingobium lignivorans</name>
    <dbReference type="NCBI Taxonomy" id="2735886"/>
    <lineage>
        <taxon>Bacteria</taxon>
        <taxon>Pseudomonadati</taxon>
        <taxon>Pseudomonadota</taxon>
        <taxon>Alphaproteobacteria</taxon>
        <taxon>Sphingomonadales</taxon>
        <taxon>Sphingomonadaceae</taxon>
        <taxon>Sphingobium</taxon>
    </lineage>
</organism>
<dbReference type="Proteomes" id="UP001138540">
    <property type="component" value="Unassembled WGS sequence"/>
</dbReference>
<evidence type="ECO:0000256" key="1">
    <source>
        <dbReference type="SAM" id="MobiDB-lite"/>
    </source>
</evidence>
<evidence type="ECO:0008006" key="4">
    <source>
        <dbReference type="Google" id="ProtNLM"/>
    </source>
</evidence>
<sequence length="263" mass="28283">MGVAMGMARWLRWPVLLAAPLLLTSCLLVPAKFVSTLDIRADRSFTFTYVGEVQLLRSGTPDLESEEPAGTGEIGSWNAKHGDTALASMTSAQNEAEADFALATADSKEEAAQLGRLAEALSQEYGFRSARYIGGRKLAVDYRISGRLDHAFVFPFNPDGEVLIPFVAVELRGKDRVRIKAPGFANDQSGPGSMTGMGAPGASERPGSMLDGRFTLTTDADIVSQNQEDGVETMPDGTKRLVWPVNPGTRDAPMAVLRLRPLP</sequence>
<name>A0ABR6NC40_9SPHN</name>
<proteinExistence type="predicted"/>
<evidence type="ECO:0000313" key="3">
    <source>
        <dbReference type="Proteomes" id="UP001138540"/>
    </source>
</evidence>
<feature type="region of interest" description="Disordered" evidence="1">
    <location>
        <begin position="182"/>
        <end position="203"/>
    </location>
</feature>